<organism evidence="3 4">
    <name type="scientific">Pristionchus pacificus</name>
    <name type="common">Parasitic nematode worm</name>
    <dbReference type="NCBI Taxonomy" id="54126"/>
    <lineage>
        <taxon>Eukaryota</taxon>
        <taxon>Metazoa</taxon>
        <taxon>Ecdysozoa</taxon>
        <taxon>Nematoda</taxon>
        <taxon>Chromadorea</taxon>
        <taxon>Rhabditida</taxon>
        <taxon>Rhabditina</taxon>
        <taxon>Diplogasteromorpha</taxon>
        <taxon>Diplogasteroidea</taxon>
        <taxon>Neodiplogasteridae</taxon>
        <taxon>Pristionchus</taxon>
    </lineage>
</organism>
<feature type="compositionally biased region" description="Basic and acidic residues" evidence="1">
    <location>
        <begin position="294"/>
        <end position="311"/>
    </location>
</feature>
<feature type="chain" id="PRO_5043568199" evidence="2">
    <location>
        <begin position="25"/>
        <end position="475"/>
    </location>
</feature>
<dbReference type="GO" id="GO:0051015">
    <property type="term" value="F:actin filament binding"/>
    <property type="evidence" value="ECO:0000318"/>
    <property type="project" value="GO_Central"/>
</dbReference>
<feature type="signal peptide" evidence="2">
    <location>
        <begin position="1"/>
        <end position="24"/>
    </location>
</feature>
<dbReference type="InterPro" id="IPR003609">
    <property type="entry name" value="Pan_app"/>
</dbReference>
<evidence type="ECO:0000313" key="3">
    <source>
        <dbReference type="EnsemblMetazoa" id="PPA26024.1"/>
    </source>
</evidence>
<accession>A0A8R1UHU0</accession>
<dbReference type="SUPFAM" id="SSF50405">
    <property type="entry name" value="Actin-crosslinking proteins"/>
    <property type="match status" value="1"/>
</dbReference>
<dbReference type="PANTHER" id="PTHR33351:SF1">
    <property type="entry name" value="IG-LIKE DOMAIN-CONTAINING PROTEIN-RELATED"/>
    <property type="match status" value="1"/>
</dbReference>
<feature type="compositionally biased region" description="Basic and acidic residues" evidence="1">
    <location>
        <begin position="326"/>
        <end position="340"/>
    </location>
</feature>
<evidence type="ECO:0000313" key="4">
    <source>
        <dbReference type="Proteomes" id="UP000005239"/>
    </source>
</evidence>
<dbReference type="Pfam" id="PF00024">
    <property type="entry name" value="PAN_1"/>
    <property type="match status" value="1"/>
</dbReference>
<reference evidence="3" key="2">
    <citation type="submission" date="2022-06" db="UniProtKB">
        <authorList>
            <consortium name="EnsemblMetazoa"/>
        </authorList>
    </citation>
    <scope>IDENTIFICATION</scope>
    <source>
        <strain evidence="3">PS312</strain>
    </source>
</reference>
<feature type="compositionally biased region" description="Polar residues" evidence="1">
    <location>
        <begin position="278"/>
        <end position="293"/>
    </location>
</feature>
<dbReference type="InterPro" id="IPR052883">
    <property type="entry name" value="Hisactophilin"/>
</dbReference>
<gene>
    <name evidence="3" type="primary">WBGene00115578</name>
</gene>
<dbReference type="PANTHER" id="PTHR33351">
    <property type="entry name" value="HISACTOPHILIN-1-RELATED"/>
    <property type="match status" value="1"/>
</dbReference>
<keyword evidence="2" id="KW-0732">Signal</keyword>
<accession>A0A2A6BKN6</accession>
<feature type="compositionally biased region" description="Low complexity" evidence="1">
    <location>
        <begin position="161"/>
        <end position="223"/>
    </location>
</feature>
<sequence length="475" mass="50887">MIVFSTPSLYLFLLVSPLLPTTESACINCGGADKTSAKRFKMPNKSVFTRLAGIELMEIFEITNQKNHEVCAQRCDARAECAVFEFNLPNKLCVLASEYARLTDDLAKGAFEIIVFVKVRGAFTKALPKEKEACLDKSEYEDYVKHEVDKWLNPSPKKSTSEAGSSSAPATTTITTTGATTGASAATMASGDATTAGGTSGASTAIDSTKGATTTATSATSTTLPIGADSSEMTTSSASTPVQQASTSTDAATATYKTEEETSGVSSVVTPGNEEQGMGSSEVATQSTYITDESTTKEKTPEIGTSEDRSTQKSSPGAEESSTTPDRLDEVSTTRADSRSTETAANGIESGSEGPLGKFMIKASDGSYLRLFNSARVHMIRSPDFWSQWVFELRDKKVTIKTRNEPSRYLTAKNGSVRLVEEPNADSEFEAVKNPNGTWSFRTQSDTWISLSLYDEVTLASKAGKQEELVLESWN</sequence>
<dbReference type="AlphaFoldDB" id="A0A2A6BKN6"/>
<keyword evidence="4" id="KW-1185">Reference proteome</keyword>
<proteinExistence type="predicted"/>
<feature type="compositionally biased region" description="Polar residues" evidence="1">
    <location>
        <begin position="312"/>
        <end position="325"/>
    </location>
</feature>
<dbReference type="EnsemblMetazoa" id="PPA26024.1">
    <property type="protein sequence ID" value="PPA26024.1"/>
    <property type="gene ID" value="WBGene00115578"/>
</dbReference>
<dbReference type="InterPro" id="IPR008999">
    <property type="entry name" value="Actin-crosslinking"/>
</dbReference>
<dbReference type="Gene3D" id="2.80.10.50">
    <property type="match status" value="1"/>
</dbReference>
<dbReference type="SUPFAM" id="SSF57414">
    <property type="entry name" value="Hairpin loop containing domain-like"/>
    <property type="match status" value="1"/>
</dbReference>
<feature type="region of interest" description="Disordered" evidence="1">
    <location>
        <begin position="151"/>
        <end position="357"/>
    </location>
</feature>
<dbReference type="GO" id="GO:0030041">
    <property type="term" value="P:actin filament polymerization"/>
    <property type="evidence" value="ECO:0000318"/>
    <property type="project" value="GO_Central"/>
</dbReference>
<reference evidence="4" key="1">
    <citation type="journal article" date="2008" name="Nat. Genet.">
        <title>The Pristionchus pacificus genome provides a unique perspective on nematode lifestyle and parasitism.</title>
        <authorList>
            <person name="Dieterich C."/>
            <person name="Clifton S.W."/>
            <person name="Schuster L.N."/>
            <person name="Chinwalla A."/>
            <person name="Delehaunty K."/>
            <person name="Dinkelacker I."/>
            <person name="Fulton L."/>
            <person name="Fulton R."/>
            <person name="Godfrey J."/>
            <person name="Minx P."/>
            <person name="Mitreva M."/>
            <person name="Roeseler W."/>
            <person name="Tian H."/>
            <person name="Witte H."/>
            <person name="Yang S.P."/>
            <person name="Wilson R.K."/>
            <person name="Sommer R.J."/>
        </authorList>
    </citation>
    <scope>NUCLEOTIDE SEQUENCE [LARGE SCALE GENOMIC DNA]</scope>
    <source>
        <strain evidence="4">PS312</strain>
    </source>
</reference>
<feature type="compositionally biased region" description="Polar residues" evidence="1">
    <location>
        <begin position="231"/>
        <end position="244"/>
    </location>
</feature>
<dbReference type="CDD" id="cd00257">
    <property type="entry name" value="beta-trefoil_FSCN-like"/>
    <property type="match status" value="1"/>
</dbReference>
<dbReference type="Proteomes" id="UP000005239">
    <property type="component" value="Unassembled WGS sequence"/>
</dbReference>
<feature type="compositionally biased region" description="Low complexity" evidence="1">
    <location>
        <begin position="245"/>
        <end position="256"/>
    </location>
</feature>
<protein>
    <submittedName>
        <fullName evidence="3">Apple domain-containing protein</fullName>
    </submittedName>
</protein>
<dbReference type="GO" id="GO:0015629">
    <property type="term" value="C:actin cytoskeleton"/>
    <property type="evidence" value="ECO:0000318"/>
    <property type="project" value="GO_Central"/>
</dbReference>
<evidence type="ECO:0000256" key="2">
    <source>
        <dbReference type="SAM" id="SignalP"/>
    </source>
</evidence>
<evidence type="ECO:0000256" key="1">
    <source>
        <dbReference type="SAM" id="MobiDB-lite"/>
    </source>
</evidence>
<name>A0A2A6BKN6_PRIPA</name>
<dbReference type="Gene3D" id="3.50.4.10">
    <property type="entry name" value="Hepatocyte Growth Factor"/>
    <property type="match status" value="1"/>
</dbReference>